<keyword evidence="2" id="KW-1185">Reference proteome</keyword>
<proteinExistence type="predicted"/>
<sequence>MAHVLVLRDQAVVPEEAARRLLGVLLEAVRTPAEDFA</sequence>
<evidence type="ECO:0000313" key="1">
    <source>
        <dbReference type="EMBL" id="KWW97257.1"/>
    </source>
</evidence>
<organism evidence="1 2">
    <name type="scientific">Carbonactinospora thermoautotrophica</name>
    <dbReference type="NCBI Taxonomy" id="1469144"/>
    <lineage>
        <taxon>Bacteria</taxon>
        <taxon>Bacillati</taxon>
        <taxon>Actinomycetota</taxon>
        <taxon>Actinomycetes</taxon>
        <taxon>Kitasatosporales</taxon>
        <taxon>Carbonactinosporaceae</taxon>
        <taxon>Carbonactinospora</taxon>
    </lineage>
</organism>
<dbReference type="STRING" id="1469144.LI90_4426"/>
<reference evidence="2" key="1">
    <citation type="submission" date="2015-04" db="EMBL/GenBank/DDBJ databases">
        <title>Physiological reanalysis, assessment of diazotrophy, and genome sequences of multiple isolates of Streptomyces thermoautotrophicus.</title>
        <authorList>
            <person name="MacKellar D.C."/>
            <person name="Lieber L."/>
            <person name="Norman J."/>
            <person name="Bolger A."/>
            <person name="Tobin C."/>
            <person name="Murray J.W."/>
            <person name="Chang R."/>
            <person name="Ford T."/>
            <person name="Nguyen P.Q."/>
            <person name="Woodward J."/>
            <person name="Permingeat H."/>
            <person name="Joshi N.S."/>
            <person name="Silver P.A."/>
            <person name="Usadel B."/>
            <person name="Rutherford A.W."/>
            <person name="Friesen M."/>
            <person name="Prell J."/>
        </authorList>
    </citation>
    <scope>NUCLEOTIDE SEQUENCE [LARGE SCALE GENOMIC DNA]</scope>
    <source>
        <strain evidence="2">H1</strain>
    </source>
</reference>
<dbReference type="AlphaFoldDB" id="A0A132MHE6"/>
<comment type="caution">
    <text evidence="1">The sequence shown here is derived from an EMBL/GenBank/DDBJ whole genome shotgun (WGS) entry which is preliminary data.</text>
</comment>
<name>A0A132MHE6_9ACTN</name>
<gene>
    <name evidence="1" type="ORF">LI90_4426</name>
</gene>
<accession>A0A132MHE6</accession>
<dbReference type="EMBL" id="LAXD01000004">
    <property type="protein sequence ID" value="KWW97257.1"/>
    <property type="molecule type" value="Genomic_DNA"/>
</dbReference>
<evidence type="ECO:0000313" key="2">
    <source>
        <dbReference type="Proteomes" id="UP000070188"/>
    </source>
</evidence>
<protein>
    <submittedName>
        <fullName evidence="1">Uncharacterized protein</fullName>
    </submittedName>
</protein>
<dbReference type="Proteomes" id="UP000070188">
    <property type="component" value="Unassembled WGS sequence"/>
</dbReference>